<protein>
    <submittedName>
        <fullName evidence="1">Unannotated protein</fullName>
    </submittedName>
</protein>
<dbReference type="AlphaFoldDB" id="A0A6J7T6M2"/>
<dbReference type="EMBL" id="CAFBQF010000028">
    <property type="protein sequence ID" value="CAB5048672.1"/>
    <property type="molecule type" value="Genomic_DNA"/>
</dbReference>
<accession>A0A6J7T6M2</accession>
<sequence>MATSLLPEFFIPAATPAAMKPFAKVTLMELLPVP</sequence>
<evidence type="ECO:0000313" key="1">
    <source>
        <dbReference type="EMBL" id="CAB5048672.1"/>
    </source>
</evidence>
<name>A0A6J7T6M2_9ZZZZ</name>
<gene>
    <name evidence="1" type="ORF">UFOPK4295_00702</name>
</gene>
<organism evidence="1">
    <name type="scientific">freshwater metagenome</name>
    <dbReference type="NCBI Taxonomy" id="449393"/>
    <lineage>
        <taxon>unclassified sequences</taxon>
        <taxon>metagenomes</taxon>
        <taxon>ecological metagenomes</taxon>
    </lineage>
</organism>
<reference evidence="1" key="1">
    <citation type="submission" date="2020-05" db="EMBL/GenBank/DDBJ databases">
        <authorList>
            <person name="Chiriac C."/>
            <person name="Salcher M."/>
            <person name="Ghai R."/>
            <person name="Kavagutti S V."/>
        </authorList>
    </citation>
    <scope>NUCLEOTIDE SEQUENCE</scope>
</reference>
<proteinExistence type="predicted"/>